<feature type="binding site" evidence="8">
    <location>
        <position position="901"/>
    </location>
    <ligand>
        <name>Zn(2+)</name>
        <dbReference type="ChEBI" id="CHEBI:29105"/>
        <label>1</label>
    </ligand>
</feature>
<feature type="binding site" evidence="8">
    <location>
        <position position="773"/>
    </location>
    <ligand>
        <name>Zn(2+)</name>
        <dbReference type="ChEBI" id="CHEBI:29105"/>
        <label>1</label>
    </ligand>
</feature>
<dbReference type="EMBL" id="GBEZ01019488">
    <property type="protein sequence ID" value="JAC67077.1"/>
    <property type="molecule type" value="Transcribed_RNA"/>
</dbReference>
<dbReference type="InterPro" id="IPR002073">
    <property type="entry name" value="PDEase_catalytic_dom"/>
</dbReference>
<dbReference type="GO" id="GO:0007165">
    <property type="term" value="P:signal transduction"/>
    <property type="evidence" value="ECO:0007669"/>
    <property type="project" value="InterPro"/>
</dbReference>
<sequence>MKPSLSGTVGFFALACMCWTPRVLASISDAGAIPLCIIAPDFTYRTPVGTLRNHTPAASPVAAALLAAEHLSARLFNVFSDNDCKLSPFEEFSTGLQFKPVIHLVQESTRQSAGISVVSCVEQNASFIVDLTIGLQPDAVSLLAHTFGLLVVSSSTTSPALSNKELWPNYARTAPSDLLRVEALSDFCEKMRWKQAVLLYDQSDYGTSMQLAFNTKMRSKGISPASLPLPPELSGSDGAVVMEQLRDCGIKVVLLATAAEALPSLIRAANSTLGPGMRTYTWLVASADLEDILAENADAFGEDARLQNLMVGFVGTSVTHLGANPDLLREELGTYSGNLTVDLRDGIERAGGDAGGISSANSSLGPGTDLDPIALQTYDAVLALALSYLRAAEECPSGNGPTVDHVVETIRSGGVSFCGATGQVAWDSRGEMVGAGLRVQYQSFAQRKGGAQVLTVGSWSPGGGIQDGFPEADITWSNGMTYPDIPSDGSDSASQPISAVIVVAILALFLGVITAALAWRNRRLKSRVHALTDKAGEIDLDSPVKKMLDFLERYQNQSVFSRPSKYEASVLRDLIMINAGTLARPNLDQNLEEFDPNVKAYLIEMGRSGMGENISNEMKAPSMSTVASQASDVSDISDINSDGEKSSVIPSEAIQVPRGLEHEICSNFFIDLVSEDSPFARVRHPLGVVVKQGVESLEINEVLRSPAAYQRLLKYILRIEAGHPSTHYHCKKHAADVTNRLMAIMVRSGLTNVWHQHGHLPLSLAGIIAASVHDFGHPQRSNAFLTHKGDWMAMQFNDQSVAENYALREAMLILEEPSYNFLSDILGSSSRAHSRKKWFRHTVISMVLGTDMSKHFDLLGQFETQIASNTELVYMSTEDMWEAMSEHQRLLTLQIALKVADIGHCALPLKTHRAWVELMQEEFFIQGDLEKEAGMKVSPLMDRSLPGSVPPPRAVEILRLVDCVLSCLPVVLLPFVCVLGGGG</sequence>
<keyword evidence="4" id="KW-0378">Hydrolase</keyword>
<proteinExistence type="predicted"/>
<feature type="transmembrane region" description="Helical" evidence="9">
    <location>
        <begin position="497"/>
        <end position="519"/>
    </location>
</feature>
<evidence type="ECO:0000313" key="12">
    <source>
        <dbReference type="EMBL" id="JAC67077.1"/>
    </source>
</evidence>
<protein>
    <submittedName>
        <fullName evidence="13">3-cyclic-nucleotide phosphodiesterase</fullName>
    </submittedName>
</protein>
<dbReference type="InterPro" id="IPR028082">
    <property type="entry name" value="Peripla_BP_I"/>
</dbReference>
<dbReference type="GO" id="GO:0046872">
    <property type="term" value="F:metal ion binding"/>
    <property type="evidence" value="ECO:0007669"/>
    <property type="project" value="UniProtKB-KW"/>
</dbReference>
<organism evidence="13">
    <name type="scientific">Tetraselmis sp. GSL018</name>
    <dbReference type="NCBI Taxonomy" id="582737"/>
    <lineage>
        <taxon>Eukaryota</taxon>
        <taxon>Viridiplantae</taxon>
        <taxon>Chlorophyta</taxon>
        <taxon>core chlorophytes</taxon>
        <taxon>Chlorodendrophyceae</taxon>
        <taxon>Chlorodendrales</taxon>
        <taxon>Chlorodendraceae</taxon>
        <taxon>Tetraselmis</taxon>
    </lineage>
</organism>
<evidence type="ECO:0000256" key="3">
    <source>
        <dbReference type="ARBA" id="ARBA00022723"/>
    </source>
</evidence>
<dbReference type="Gene3D" id="1.10.1300.10">
    <property type="entry name" value="3'5'-cyclic nucleotide phosphodiesterase, catalytic domain"/>
    <property type="match status" value="1"/>
</dbReference>
<feature type="domain" description="PDEase" evidence="11">
    <location>
        <begin position="652"/>
        <end position="983"/>
    </location>
</feature>
<dbReference type="EMBL" id="GBEZ01008100">
    <property type="protein sequence ID" value="JAC77411.1"/>
    <property type="molecule type" value="Transcribed_RNA"/>
</dbReference>
<dbReference type="GO" id="GO:0016020">
    <property type="term" value="C:membrane"/>
    <property type="evidence" value="ECO:0007669"/>
    <property type="project" value="UniProtKB-SubCell"/>
</dbReference>
<keyword evidence="3 8" id="KW-0479">Metal-binding</keyword>
<feature type="binding site" evidence="8">
    <location>
        <position position="774"/>
    </location>
    <ligand>
        <name>Zn(2+)</name>
        <dbReference type="ChEBI" id="CHEBI:29105"/>
        <label>2</label>
    </ligand>
</feature>
<evidence type="ECO:0000256" key="6">
    <source>
        <dbReference type="ARBA" id="ARBA00023136"/>
    </source>
</evidence>
<dbReference type="InterPro" id="IPR023088">
    <property type="entry name" value="PDEase"/>
</dbReference>
<dbReference type="AlphaFoldDB" id="A0A061S3N9"/>
<dbReference type="SUPFAM" id="SSF53822">
    <property type="entry name" value="Periplasmic binding protein-like I"/>
    <property type="match status" value="1"/>
</dbReference>
<evidence type="ECO:0000256" key="2">
    <source>
        <dbReference type="ARBA" id="ARBA00022692"/>
    </source>
</evidence>
<evidence type="ECO:0000256" key="5">
    <source>
        <dbReference type="ARBA" id="ARBA00022989"/>
    </source>
</evidence>
<evidence type="ECO:0000256" key="8">
    <source>
        <dbReference type="PIRSR" id="PIRSR623088-3"/>
    </source>
</evidence>
<reference evidence="13" key="1">
    <citation type="submission" date="2014-05" db="EMBL/GenBank/DDBJ databases">
        <title>The transcriptome of the halophilic microalga Tetraselmis sp. GSL018 isolated from the Great Salt Lake, Utah.</title>
        <authorList>
            <person name="Jinkerson R.E."/>
            <person name="D'Adamo S."/>
            <person name="Posewitz M.C."/>
        </authorList>
    </citation>
    <scope>NUCLEOTIDE SEQUENCE</scope>
    <source>
        <strain evidence="13">GSL018</strain>
    </source>
</reference>
<dbReference type="PRINTS" id="PR00387">
    <property type="entry name" value="PDIESTERASE1"/>
</dbReference>
<evidence type="ECO:0000256" key="10">
    <source>
        <dbReference type="SAM" id="SignalP"/>
    </source>
</evidence>
<dbReference type="Pfam" id="PF00233">
    <property type="entry name" value="PDEase_I"/>
    <property type="match status" value="1"/>
</dbReference>
<dbReference type="PROSITE" id="PS51257">
    <property type="entry name" value="PROKAR_LIPOPROTEIN"/>
    <property type="match status" value="1"/>
</dbReference>
<feature type="binding site" evidence="8">
    <location>
        <position position="733"/>
    </location>
    <ligand>
        <name>Zn(2+)</name>
        <dbReference type="ChEBI" id="CHEBI:29105"/>
        <label>1</label>
    </ligand>
</feature>
<feature type="active site" description="Proton donor" evidence="7">
    <location>
        <position position="729"/>
    </location>
</feature>
<dbReference type="Pfam" id="PF01094">
    <property type="entry name" value="ANF_receptor"/>
    <property type="match status" value="1"/>
</dbReference>
<accession>A0A061S3N9</accession>
<dbReference type="Gene3D" id="3.40.50.2300">
    <property type="match status" value="2"/>
</dbReference>
<keyword evidence="10" id="KW-0732">Signal</keyword>
<feature type="binding site" evidence="8">
    <location>
        <position position="774"/>
    </location>
    <ligand>
        <name>Zn(2+)</name>
        <dbReference type="ChEBI" id="CHEBI:29105"/>
        <label>1</label>
    </ligand>
</feature>
<evidence type="ECO:0000256" key="1">
    <source>
        <dbReference type="ARBA" id="ARBA00004370"/>
    </source>
</evidence>
<dbReference type="PANTHER" id="PTHR11347">
    <property type="entry name" value="CYCLIC NUCLEOTIDE PHOSPHODIESTERASE"/>
    <property type="match status" value="1"/>
</dbReference>
<dbReference type="InterPro" id="IPR001828">
    <property type="entry name" value="ANF_lig-bd_rcpt"/>
</dbReference>
<dbReference type="SUPFAM" id="SSF109604">
    <property type="entry name" value="HD-domain/PDEase-like"/>
    <property type="match status" value="1"/>
</dbReference>
<dbReference type="InterPro" id="IPR036971">
    <property type="entry name" value="PDEase_catalytic_dom_sf"/>
</dbReference>
<keyword evidence="2 9" id="KW-0812">Transmembrane</keyword>
<feature type="chain" id="PRO_5007370788" evidence="10">
    <location>
        <begin position="26"/>
        <end position="983"/>
    </location>
</feature>
<evidence type="ECO:0000256" key="9">
    <source>
        <dbReference type="SAM" id="Phobius"/>
    </source>
</evidence>
<feature type="transmembrane region" description="Helical" evidence="9">
    <location>
        <begin position="960"/>
        <end position="981"/>
    </location>
</feature>
<keyword evidence="5 9" id="KW-1133">Transmembrane helix</keyword>
<dbReference type="PROSITE" id="PS51845">
    <property type="entry name" value="PDEASE_I_2"/>
    <property type="match status" value="1"/>
</dbReference>
<name>A0A061S3N9_9CHLO</name>
<dbReference type="GO" id="GO:0004114">
    <property type="term" value="F:3',5'-cyclic-nucleotide phosphodiesterase activity"/>
    <property type="evidence" value="ECO:0007669"/>
    <property type="project" value="InterPro"/>
</dbReference>
<feature type="signal peptide" evidence="10">
    <location>
        <begin position="1"/>
        <end position="25"/>
    </location>
</feature>
<evidence type="ECO:0000256" key="4">
    <source>
        <dbReference type="ARBA" id="ARBA00022801"/>
    </source>
</evidence>
<evidence type="ECO:0000313" key="13">
    <source>
        <dbReference type="EMBL" id="JAC77411.1"/>
    </source>
</evidence>
<evidence type="ECO:0000259" key="11">
    <source>
        <dbReference type="PROSITE" id="PS51845"/>
    </source>
</evidence>
<comment type="subcellular location">
    <subcellularLocation>
        <location evidence="1">Membrane</location>
    </subcellularLocation>
</comment>
<keyword evidence="6 9" id="KW-0472">Membrane</keyword>
<evidence type="ECO:0000256" key="7">
    <source>
        <dbReference type="PIRSR" id="PIRSR623088-1"/>
    </source>
</evidence>
<gene>
    <name evidence="12" type="ORF">TSPGSL018_12070</name>
    <name evidence="13" type="ORF">TSPGSL018_17759</name>
</gene>